<reference evidence="3 4" key="1">
    <citation type="submission" date="2017-11" db="EMBL/GenBank/DDBJ databases">
        <title>Sequencing the genomes of 1000 actinobacteria strains.</title>
        <authorList>
            <person name="Klenk H.-P."/>
        </authorList>
    </citation>
    <scope>NUCLEOTIDE SEQUENCE [LARGE SCALE GENOMIC DNA]</scope>
    <source>
        <strain evidence="3 4">DSM 12798</strain>
    </source>
</reference>
<dbReference type="RefSeq" id="WP_066139578.1">
    <property type="nucleotide sequence ID" value="NZ_PGEY01000001.1"/>
</dbReference>
<dbReference type="PROSITE" id="PS51186">
    <property type="entry name" value="GNAT"/>
    <property type="match status" value="1"/>
</dbReference>
<dbReference type="EMBL" id="PGEY01000001">
    <property type="protein sequence ID" value="PJJ43142.1"/>
    <property type="molecule type" value="Genomic_DNA"/>
</dbReference>
<dbReference type="InterPro" id="IPR016181">
    <property type="entry name" value="Acyl_CoA_acyltransferase"/>
</dbReference>
<evidence type="ECO:0000259" key="2">
    <source>
        <dbReference type="PROSITE" id="PS51186"/>
    </source>
</evidence>
<dbReference type="Proteomes" id="UP000229263">
    <property type="component" value="Unassembled WGS sequence"/>
</dbReference>
<gene>
    <name evidence="3" type="ORF">ATK23_0315</name>
</gene>
<accession>A0ABX4MVD9</accession>
<feature type="domain" description="N-acetyltransferase" evidence="2">
    <location>
        <begin position="14"/>
        <end position="177"/>
    </location>
</feature>
<keyword evidence="1" id="KW-0808">Transferase</keyword>
<dbReference type="PANTHER" id="PTHR13947">
    <property type="entry name" value="GNAT FAMILY N-ACETYLTRANSFERASE"/>
    <property type="match status" value="1"/>
</dbReference>
<keyword evidence="4" id="KW-1185">Reference proteome</keyword>
<dbReference type="Pfam" id="PF00583">
    <property type="entry name" value="Acetyltransf_1"/>
    <property type="match status" value="1"/>
</dbReference>
<dbReference type="PANTHER" id="PTHR13947:SF37">
    <property type="entry name" value="LD18367P"/>
    <property type="match status" value="1"/>
</dbReference>
<evidence type="ECO:0000313" key="3">
    <source>
        <dbReference type="EMBL" id="PJJ43142.1"/>
    </source>
</evidence>
<organism evidence="3 4">
    <name type="scientific">Glutamicibacter mysorens</name>
    <dbReference type="NCBI Taxonomy" id="257984"/>
    <lineage>
        <taxon>Bacteria</taxon>
        <taxon>Bacillati</taxon>
        <taxon>Actinomycetota</taxon>
        <taxon>Actinomycetes</taxon>
        <taxon>Micrococcales</taxon>
        <taxon>Micrococcaceae</taxon>
        <taxon>Glutamicibacter</taxon>
    </lineage>
</organism>
<dbReference type="Gene3D" id="3.40.630.30">
    <property type="match status" value="1"/>
</dbReference>
<dbReference type="CDD" id="cd04301">
    <property type="entry name" value="NAT_SF"/>
    <property type="match status" value="1"/>
</dbReference>
<protein>
    <submittedName>
        <fullName evidence="3">Ribosomal protein S18 acetylase RimI-like enzyme</fullName>
    </submittedName>
</protein>
<dbReference type="InterPro" id="IPR050769">
    <property type="entry name" value="NAT_camello-type"/>
</dbReference>
<comment type="caution">
    <text evidence="3">The sequence shown here is derived from an EMBL/GenBank/DDBJ whole genome shotgun (WGS) entry which is preliminary data.</text>
</comment>
<proteinExistence type="predicted"/>
<evidence type="ECO:0000313" key="4">
    <source>
        <dbReference type="Proteomes" id="UP000229263"/>
    </source>
</evidence>
<evidence type="ECO:0000256" key="1">
    <source>
        <dbReference type="ARBA" id="ARBA00022679"/>
    </source>
</evidence>
<name>A0ABX4MVD9_9MICC</name>
<dbReference type="SUPFAM" id="SSF55729">
    <property type="entry name" value="Acyl-CoA N-acyltransferases (Nat)"/>
    <property type="match status" value="1"/>
</dbReference>
<sequence length="178" mass="19626">MTDEQTFSYCSGDLSIELATPADYQRVGELTAESYFAAGHFSSPQDEYLNFVRKVAERATQSEIYVVRRAGEIAGSMTLIRAGSDYADIARDDELEIRMLSVDPAAQRGGIGRAMVLAAIERARLIPGINAVSLTTGSSWLSARGLYETLGFAHHPERDWVVPNTDIKLVVYAYRLQS</sequence>
<dbReference type="InterPro" id="IPR000182">
    <property type="entry name" value="GNAT_dom"/>
</dbReference>